<accession>A0AAV0V0Y1</accession>
<dbReference type="PANTHER" id="PTHR35866:SF1">
    <property type="entry name" value="YKGJ FAMILY CYSTEINE CLUSTER PROTEIN"/>
    <property type="match status" value="1"/>
</dbReference>
<dbReference type="Pfam" id="PF03692">
    <property type="entry name" value="CxxCxxCC"/>
    <property type="match status" value="1"/>
</dbReference>
<protein>
    <recommendedName>
        <fullName evidence="3">Methyltransferase domain-containing protein</fullName>
    </recommendedName>
</protein>
<organism evidence="1 2">
    <name type="scientific">Hyaloperonospora brassicae</name>
    <name type="common">Brassica downy mildew</name>
    <name type="synonym">Peronospora brassicae</name>
    <dbReference type="NCBI Taxonomy" id="162125"/>
    <lineage>
        <taxon>Eukaryota</taxon>
        <taxon>Sar</taxon>
        <taxon>Stramenopiles</taxon>
        <taxon>Oomycota</taxon>
        <taxon>Peronosporomycetes</taxon>
        <taxon>Peronosporales</taxon>
        <taxon>Peronosporaceae</taxon>
        <taxon>Hyaloperonospora</taxon>
    </lineage>
</organism>
<comment type="caution">
    <text evidence="1">The sequence shown here is derived from an EMBL/GenBank/DDBJ whole genome shotgun (WGS) entry which is preliminary data.</text>
</comment>
<evidence type="ECO:0000313" key="2">
    <source>
        <dbReference type="Proteomes" id="UP001162031"/>
    </source>
</evidence>
<reference evidence="1" key="1">
    <citation type="submission" date="2022-12" db="EMBL/GenBank/DDBJ databases">
        <authorList>
            <person name="Webb A."/>
        </authorList>
    </citation>
    <scope>NUCLEOTIDE SEQUENCE</scope>
    <source>
        <strain evidence="1">Hp1</strain>
    </source>
</reference>
<evidence type="ECO:0000313" key="1">
    <source>
        <dbReference type="EMBL" id="CAI5742347.1"/>
    </source>
</evidence>
<gene>
    <name evidence="1" type="ORF">HBR001_LOCUS8936</name>
</gene>
<name>A0AAV0V0Y1_HYABA</name>
<keyword evidence="2" id="KW-1185">Reference proteome</keyword>
<dbReference type="AlphaFoldDB" id="A0AAV0V0Y1"/>
<evidence type="ECO:0008006" key="3">
    <source>
        <dbReference type="Google" id="ProtNLM"/>
    </source>
</evidence>
<dbReference type="Proteomes" id="UP001162031">
    <property type="component" value="Unassembled WGS sequence"/>
</dbReference>
<dbReference type="Gene3D" id="3.40.50.150">
    <property type="entry name" value="Vaccinia Virus protein VP39"/>
    <property type="match status" value="1"/>
</dbReference>
<dbReference type="InterPro" id="IPR005358">
    <property type="entry name" value="Puta_zinc/iron-chelating_dom"/>
</dbReference>
<proteinExistence type="predicted"/>
<dbReference type="SUPFAM" id="SSF53335">
    <property type="entry name" value="S-adenosyl-L-methionine-dependent methyltransferases"/>
    <property type="match status" value="1"/>
</dbReference>
<dbReference type="PANTHER" id="PTHR35866">
    <property type="entry name" value="PUTATIVE-RELATED"/>
    <property type="match status" value="1"/>
</dbReference>
<dbReference type="InterPro" id="IPR029063">
    <property type="entry name" value="SAM-dependent_MTases_sf"/>
</dbReference>
<sequence length="494" mass="55883">MKRVARRVQSWSSSREEVRLRFRCTECGKCCTGRGGRVRVNDRELQDLAEATNLSRAELERSCTRTIVEDGADGHKKTQVVLKQTTDDRQCIFLHGSKCSVYQARPTQCRTFPWWPQHLVSDYDWRLAAKDCEGISVDDERDGQERTPSYSLDDVMPEVVIHDIHRSGENFTYKELQQMLCDLREVEPEVVLQYKAEFFDKFSRRVVFNDDEVTVLDSLIDGPSRSFVFNNRLQLTQSEVALCRMPDARADAEPEFDRTALALEVHRALCMPLAWLLKRDKKPRPLRVSVLGAGACTLPLFLLEHISPRELGRLDAVEPSNRVNAIAKRFFGVTAAVQSDQRLVIHEKTGEDYLAEQNEDAAFDLLVLDVESGENCAGVLAPPLAMLESNFLITAKRVLVPRGILAINVIAESHAALEQVEAKLGHVFSHGLRLSLSANTTYFLFNEECDDDACLEVDKYGRLVKDSVFQTQHAQTPALLERCQLTAWNSPSAR</sequence>
<dbReference type="EMBL" id="CANTFL010001466">
    <property type="protein sequence ID" value="CAI5742347.1"/>
    <property type="molecule type" value="Genomic_DNA"/>
</dbReference>